<dbReference type="Proteomes" id="UP000006352">
    <property type="component" value="Unassembled WGS sequence"/>
</dbReference>
<dbReference type="GeneID" id="24101019"/>
<dbReference type="PROSITE" id="PS00463">
    <property type="entry name" value="ZN2_CY6_FUNGAL_1"/>
    <property type="match status" value="1"/>
</dbReference>
<dbReference type="OrthoDB" id="39175at2759"/>
<dbReference type="GO" id="GO:0008270">
    <property type="term" value="F:zinc ion binding"/>
    <property type="evidence" value="ECO:0007669"/>
    <property type="project" value="InterPro"/>
</dbReference>
<name>J4GH66_9APHY</name>
<accession>J4GH66</accession>
<proteinExistence type="predicted"/>
<dbReference type="STRING" id="599839.J4GH66"/>
<dbReference type="CDD" id="cd00067">
    <property type="entry name" value="GAL4"/>
    <property type="match status" value="1"/>
</dbReference>
<dbReference type="HOGENOM" id="CLU_514863_0_0_1"/>
<dbReference type="GO" id="GO:0000981">
    <property type="term" value="F:DNA-binding transcription factor activity, RNA polymerase II-specific"/>
    <property type="evidence" value="ECO:0007669"/>
    <property type="project" value="InterPro"/>
</dbReference>
<dbReference type="RefSeq" id="XP_012185391.1">
    <property type="nucleotide sequence ID" value="XM_012330001.1"/>
</dbReference>
<feature type="domain" description="Zn(2)-C6 fungal-type" evidence="2">
    <location>
        <begin position="466"/>
        <end position="501"/>
    </location>
</feature>
<gene>
    <name evidence="3" type="ORF">FIBRA_08357</name>
</gene>
<evidence type="ECO:0000313" key="3">
    <source>
        <dbReference type="EMBL" id="CCM06108.1"/>
    </source>
</evidence>
<protein>
    <recommendedName>
        <fullName evidence="2">Zn(2)-C6 fungal-type domain-containing protein</fullName>
    </recommendedName>
</protein>
<dbReference type="AlphaFoldDB" id="J4GH66"/>
<dbReference type="InParanoid" id="J4GH66"/>
<organism evidence="3 4">
    <name type="scientific">Fibroporia radiculosa</name>
    <dbReference type="NCBI Taxonomy" id="599839"/>
    <lineage>
        <taxon>Eukaryota</taxon>
        <taxon>Fungi</taxon>
        <taxon>Dikarya</taxon>
        <taxon>Basidiomycota</taxon>
        <taxon>Agaricomycotina</taxon>
        <taxon>Agaricomycetes</taxon>
        <taxon>Polyporales</taxon>
        <taxon>Fibroporiaceae</taxon>
        <taxon>Fibroporia</taxon>
    </lineage>
</organism>
<dbReference type="InterPro" id="IPR001138">
    <property type="entry name" value="Zn2Cys6_DnaBD"/>
</dbReference>
<keyword evidence="4" id="KW-1185">Reference proteome</keyword>
<evidence type="ECO:0000256" key="1">
    <source>
        <dbReference type="SAM" id="MobiDB-lite"/>
    </source>
</evidence>
<reference evidence="3 4" key="1">
    <citation type="journal article" date="2012" name="Appl. Environ. Microbiol.">
        <title>Short-read sequencing for genomic analysis of the brown rot fungus Fibroporia radiculosa.</title>
        <authorList>
            <person name="Tang J.D."/>
            <person name="Perkins A.D."/>
            <person name="Sonstegard T.S."/>
            <person name="Schroeder S.G."/>
            <person name="Burgess S.C."/>
            <person name="Diehl S.V."/>
        </authorList>
    </citation>
    <scope>NUCLEOTIDE SEQUENCE [LARGE SCALE GENOMIC DNA]</scope>
    <source>
        <strain evidence="3 4">TFFH 294</strain>
    </source>
</reference>
<dbReference type="SUPFAM" id="SSF57701">
    <property type="entry name" value="Zn2/Cys6 DNA-binding domain"/>
    <property type="match status" value="1"/>
</dbReference>
<feature type="region of interest" description="Disordered" evidence="1">
    <location>
        <begin position="1"/>
        <end position="22"/>
    </location>
</feature>
<dbReference type="EMBL" id="HE797224">
    <property type="protein sequence ID" value="CCM06108.1"/>
    <property type="molecule type" value="Genomic_DNA"/>
</dbReference>
<dbReference type="PROSITE" id="PS50048">
    <property type="entry name" value="ZN2_CY6_FUNGAL_2"/>
    <property type="match status" value="1"/>
</dbReference>
<sequence length="529" mass="58135">MTSHLLPPGAISDDSSDSDSPATPSVEIFPPYYYWNSPAHDVEHAPQFVDRVAAGVQVAPFGYGQEFPATDFAVSDGGVAFGDVNRAGYHLLDSTFVDASSKTFYNPSVPLLSADLRASHDGSRYNEAVPCLDATLWSSGQYSSDYYDHLGQDYTRPHDLDALNEVSERNILRCHATRTLENWHHSNRYAGYSRECTGSQSHPNLNRAPQSTGSGYVHDQYYGYGEHVNDGCLPDGDVMDVPAMYYTSDVGSPVSQGDCFQDHELGVVSPSDPTSHYSSSQFDRGACGTAALQAHNQAFGSVRATNNFTPCGESMNTLDQYNSFGTEAVRMRSADAYSRPQSSVAMPPLDPNVLYCDRGLPSHRSIDCDPGDRVPSPPRRSYVFPRFDRNNIYEHPPPDLSHIHAPQPQAHHALAHGVKHEATDEPLLETLPSSSRTLLISGPSPAPARLAATPEEDTPKKPLTLACFFCRKRKIACGSPPPGRKDRTCNQCARRKLKCVYPEVSRRGMRPKLMYEKDSLPVHIPVIVS</sequence>
<dbReference type="Gene3D" id="4.10.240.10">
    <property type="entry name" value="Zn(2)-C6 fungal-type DNA-binding domain"/>
    <property type="match status" value="1"/>
</dbReference>
<feature type="region of interest" description="Disordered" evidence="1">
    <location>
        <begin position="393"/>
        <end position="415"/>
    </location>
</feature>
<evidence type="ECO:0000313" key="4">
    <source>
        <dbReference type="Proteomes" id="UP000006352"/>
    </source>
</evidence>
<evidence type="ECO:0000259" key="2">
    <source>
        <dbReference type="PROSITE" id="PS50048"/>
    </source>
</evidence>
<feature type="compositionally biased region" description="Low complexity" evidence="1">
    <location>
        <begin position="404"/>
        <end position="415"/>
    </location>
</feature>
<dbReference type="InterPro" id="IPR036864">
    <property type="entry name" value="Zn2-C6_fun-type_DNA-bd_sf"/>
</dbReference>
<dbReference type="SMART" id="SM00066">
    <property type="entry name" value="GAL4"/>
    <property type="match status" value="1"/>
</dbReference>